<comment type="function">
    <text evidence="7">Low-potential electron donor to a number of redox enzymes.</text>
</comment>
<dbReference type="RefSeq" id="WP_091749275.1">
    <property type="nucleotide sequence ID" value="NZ_FODY01000020.1"/>
</dbReference>
<evidence type="ECO:0000256" key="2">
    <source>
        <dbReference type="ARBA" id="ARBA00005267"/>
    </source>
</evidence>
<evidence type="ECO:0000256" key="1">
    <source>
        <dbReference type="ARBA" id="ARBA00001917"/>
    </source>
</evidence>
<evidence type="ECO:0000256" key="3">
    <source>
        <dbReference type="ARBA" id="ARBA00022448"/>
    </source>
</evidence>
<dbReference type="Pfam" id="PF00258">
    <property type="entry name" value="Flavodoxin_1"/>
    <property type="match status" value="1"/>
</dbReference>
<dbReference type="PANTHER" id="PTHR43717:SF1">
    <property type="entry name" value="ANAEROBIC NITRIC OXIDE REDUCTASE FLAVORUBREDOXIN"/>
    <property type="match status" value="1"/>
</dbReference>
<keyword evidence="3 7" id="KW-0813">Transport</keyword>
<dbReference type="InterPro" id="IPR001226">
    <property type="entry name" value="Flavodoxin_CS"/>
</dbReference>
<dbReference type="InterPro" id="IPR010087">
    <property type="entry name" value="Flav_short"/>
</dbReference>
<reference evidence="9 10" key="1">
    <citation type="submission" date="2016-10" db="EMBL/GenBank/DDBJ databases">
        <authorList>
            <person name="de Groot N.N."/>
        </authorList>
    </citation>
    <scope>NUCLEOTIDE SEQUENCE [LARGE SCALE GENOMIC DNA]</scope>
    <source>
        <strain evidence="9 10">DSM 13305</strain>
    </source>
</reference>
<dbReference type="SUPFAM" id="SSF52218">
    <property type="entry name" value="Flavoproteins"/>
    <property type="match status" value="1"/>
</dbReference>
<dbReference type="NCBIfam" id="TIGR01753">
    <property type="entry name" value="flav_short"/>
    <property type="match status" value="1"/>
</dbReference>
<dbReference type="EMBL" id="FODY01000020">
    <property type="protein sequence ID" value="SEP35350.1"/>
    <property type="molecule type" value="Genomic_DNA"/>
</dbReference>
<evidence type="ECO:0000313" key="9">
    <source>
        <dbReference type="EMBL" id="SEP35350.1"/>
    </source>
</evidence>
<dbReference type="STRING" id="112903.SAMN04490178_12074"/>
<dbReference type="Proteomes" id="UP000198847">
    <property type="component" value="Unassembled WGS sequence"/>
</dbReference>
<name>A0A1H8X5Z9_9FIRM</name>
<dbReference type="NCBIfam" id="NF004050">
    <property type="entry name" value="PRK05569.1"/>
    <property type="match status" value="1"/>
</dbReference>
<evidence type="ECO:0000256" key="4">
    <source>
        <dbReference type="ARBA" id="ARBA00022630"/>
    </source>
</evidence>
<protein>
    <recommendedName>
        <fullName evidence="7">Flavodoxin</fullName>
    </recommendedName>
</protein>
<proteinExistence type="inferred from homology"/>
<dbReference type="InterPro" id="IPR008254">
    <property type="entry name" value="Flavodoxin/NO_synth"/>
</dbReference>
<dbReference type="GO" id="GO:0016651">
    <property type="term" value="F:oxidoreductase activity, acting on NAD(P)H"/>
    <property type="evidence" value="ECO:0007669"/>
    <property type="project" value="UniProtKB-ARBA"/>
</dbReference>
<evidence type="ECO:0000256" key="6">
    <source>
        <dbReference type="ARBA" id="ARBA00022982"/>
    </source>
</evidence>
<dbReference type="PANTHER" id="PTHR43717">
    <property type="entry name" value="ANAEROBIC NITRIC OXIDE REDUCTASE FLAVORUBREDOXIN"/>
    <property type="match status" value="1"/>
</dbReference>
<comment type="cofactor">
    <cofactor evidence="1 7">
        <name>FMN</name>
        <dbReference type="ChEBI" id="CHEBI:58210"/>
    </cofactor>
</comment>
<accession>A0A1H8X5Z9</accession>
<organism evidence="9 10">
    <name type="scientific">Propionispora vibrioides</name>
    <dbReference type="NCBI Taxonomy" id="112903"/>
    <lineage>
        <taxon>Bacteria</taxon>
        <taxon>Bacillati</taxon>
        <taxon>Bacillota</taxon>
        <taxon>Negativicutes</taxon>
        <taxon>Selenomonadales</taxon>
        <taxon>Sporomusaceae</taxon>
        <taxon>Propionispora</taxon>
    </lineage>
</organism>
<dbReference type="GO" id="GO:0010181">
    <property type="term" value="F:FMN binding"/>
    <property type="evidence" value="ECO:0007669"/>
    <property type="project" value="UniProtKB-UniRule"/>
</dbReference>
<dbReference type="Gene3D" id="3.40.50.360">
    <property type="match status" value="1"/>
</dbReference>
<feature type="domain" description="Flavodoxin-like" evidence="8">
    <location>
        <begin position="4"/>
        <end position="140"/>
    </location>
</feature>
<dbReference type="InterPro" id="IPR029039">
    <property type="entry name" value="Flavoprotein-like_sf"/>
</dbReference>
<evidence type="ECO:0000256" key="5">
    <source>
        <dbReference type="ARBA" id="ARBA00022643"/>
    </source>
</evidence>
<keyword evidence="4 7" id="KW-0285">Flavoprotein</keyword>
<sequence length="142" mass="15185">MKQVTVVYWSGTGNTELMAKAVAEGAKSAGATVKLLSVEDASPEEVLAADAIALGCPAMGDEVLEESFMDPFVEALEGQGIEGAALALFGSYDWGDGRWMREWEERITEHKAKVVGTLIIHNTPDEEGLAECRTLGEKLAAQ</sequence>
<keyword evidence="10" id="KW-1185">Reference proteome</keyword>
<keyword evidence="5 7" id="KW-0288">FMN</keyword>
<evidence type="ECO:0000313" key="10">
    <source>
        <dbReference type="Proteomes" id="UP000198847"/>
    </source>
</evidence>
<comment type="similarity">
    <text evidence="2 7">Belongs to the flavodoxin family.</text>
</comment>
<dbReference type="PROSITE" id="PS00201">
    <property type="entry name" value="FLAVODOXIN"/>
    <property type="match status" value="1"/>
</dbReference>
<gene>
    <name evidence="9" type="ORF">SAMN04490178_12074</name>
</gene>
<dbReference type="OrthoDB" id="9790745at2"/>
<evidence type="ECO:0000259" key="8">
    <source>
        <dbReference type="PROSITE" id="PS50902"/>
    </source>
</evidence>
<evidence type="ECO:0000256" key="7">
    <source>
        <dbReference type="RuleBase" id="RU367037"/>
    </source>
</evidence>
<dbReference type="AlphaFoldDB" id="A0A1H8X5Z9"/>
<dbReference type="PROSITE" id="PS50902">
    <property type="entry name" value="FLAVODOXIN_LIKE"/>
    <property type="match status" value="1"/>
</dbReference>
<keyword evidence="6 7" id="KW-0249">Electron transport</keyword>
<dbReference type="GO" id="GO:0009055">
    <property type="term" value="F:electron transfer activity"/>
    <property type="evidence" value="ECO:0007669"/>
    <property type="project" value="UniProtKB-UniRule"/>
</dbReference>